<reference evidence="1" key="1">
    <citation type="submission" date="2020-05" db="EMBL/GenBank/DDBJ databases">
        <title>Mycena genomes resolve the evolution of fungal bioluminescence.</title>
        <authorList>
            <person name="Tsai I.J."/>
        </authorList>
    </citation>
    <scope>NUCLEOTIDE SEQUENCE</scope>
    <source>
        <strain evidence="1">CCC161011</strain>
    </source>
</reference>
<sequence>MSRILHLHDIEIKSLSHPHNDLPLDTQMFAQVIVNKYIFLQTMLANTEPSRDSWKLKPDCKIPEHAPSFLVAILRYSKTKGIRLVGYIRVKREEAMMSGEQNISLCLDLMKVNIDGPSLKLTANVSVHQSPTAVQNNVMHIPGNQIISSNNNSQLLRIATQLEQVTEDIKEGSLPDSLELWVMHEQILFLPTTSDRRGKLLDEIGNIYLAKWQESHMIVDLNQAVCTYEDAVRDEPANGTCLKGLGAALYHRFRQLGDTADINKAVLMIQEAVGVTQNDPFQKSTRLNNLSVVLLARFMKEGSTADLTESISSIEDAVHLTEDGDPRKSDMLTNLGNSLHRRFQQLGQRCDLDKAISMHEKAVHLTPHEHPDRAPILGNLGNSLGIRFEQFGDISDLNLCISKQEEAVSLMPDGHQDKPAMLSNLGSSLHTRFDQLSDLWDLNESILKKEAAVKMTSDSPDNASLLHSLCASLRSRYEELGDLSDLNYCISKEEDAVQLVADNHPKKPMRLHTLSRALLARFDRLSNLSDLNMAISRMEDAVLLTPDGNNQKPNLLDTLGICLLTRFEQVGDLGDLTYCIALQEEAVLQIPDDHIDRPVFMSNLSDSLKARCKRLGDLDDLKKCVSLSEEAIRLTPDSHANKPTILNNLSLTLRFCFEKLGDPDYLNKCIKAQEDALHLTPTNHPVRPDSLCNLGNSLQVRFTQLHNLGDLEQSISKKEEAISLIPNDHPDRPTLLVNLGNSLELYLEQSQDPITVFQRMILCFSSAACSTTGPTDTRFIAALMWAHWGQNGPQPSHLEAYQMVFDLLPDLVSLGLSINDRHYKVMEASPVVRDAAAAAISIGQPEKAVEWLEQGRSIIWGQMLNLRTPVDALKQKYSKLAEELIYLSQELEGTTIRKTSSEVKDPLHRQSLQATAHQAHNNAHKRKELLKVIRKLDGFHQFLLPKTISELSSAAQKGPVVIVNVSRASCDALILMPGISDEIIHVPLPQFTPEVANSLTQALMNILPYTGRSNRLKGNHEGETSDSEEEFAHILSELWVKLVKPVLDTMSITAYMEKMKLLGPSCLTL</sequence>
<proteinExistence type="predicted"/>
<organism evidence="1 2">
    <name type="scientific">Mycena venus</name>
    <dbReference type="NCBI Taxonomy" id="2733690"/>
    <lineage>
        <taxon>Eukaryota</taxon>
        <taxon>Fungi</taxon>
        <taxon>Dikarya</taxon>
        <taxon>Basidiomycota</taxon>
        <taxon>Agaricomycotina</taxon>
        <taxon>Agaricomycetes</taxon>
        <taxon>Agaricomycetidae</taxon>
        <taxon>Agaricales</taxon>
        <taxon>Marasmiineae</taxon>
        <taxon>Mycenaceae</taxon>
        <taxon>Mycena</taxon>
    </lineage>
</organism>
<dbReference type="PANTHER" id="PTHR19959">
    <property type="entry name" value="KINESIN LIGHT CHAIN"/>
    <property type="match status" value="1"/>
</dbReference>
<dbReference type="OrthoDB" id="9991317at2759"/>
<dbReference type="PANTHER" id="PTHR19959:SF119">
    <property type="entry name" value="FUNGAL LIPASE-LIKE DOMAIN-CONTAINING PROTEIN"/>
    <property type="match status" value="1"/>
</dbReference>
<keyword evidence="2" id="KW-1185">Reference proteome</keyword>
<protein>
    <recommendedName>
        <fullName evidence="3">CHAT domain-containing protein</fullName>
    </recommendedName>
</protein>
<accession>A0A8H7CIS0</accession>
<dbReference type="Gene3D" id="1.25.40.10">
    <property type="entry name" value="Tetratricopeptide repeat domain"/>
    <property type="match status" value="3"/>
</dbReference>
<dbReference type="SUPFAM" id="SSF48452">
    <property type="entry name" value="TPR-like"/>
    <property type="match status" value="1"/>
</dbReference>
<name>A0A8H7CIS0_9AGAR</name>
<dbReference type="EMBL" id="JACAZI010000022">
    <property type="protein sequence ID" value="KAF7336913.1"/>
    <property type="molecule type" value="Genomic_DNA"/>
</dbReference>
<evidence type="ECO:0000313" key="1">
    <source>
        <dbReference type="EMBL" id="KAF7336913.1"/>
    </source>
</evidence>
<dbReference type="InterPro" id="IPR011990">
    <property type="entry name" value="TPR-like_helical_dom_sf"/>
</dbReference>
<evidence type="ECO:0008006" key="3">
    <source>
        <dbReference type="Google" id="ProtNLM"/>
    </source>
</evidence>
<dbReference type="AlphaFoldDB" id="A0A8H7CIS0"/>
<evidence type="ECO:0000313" key="2">
    <source>
        <dbReference type="Proteomes" id="UP000620124"/>
    </source>
</evidence>
<dbReference type="Proteomes" id="UP000620124">
    <property type="component" value="Unassembled WGS sequence"/>
</dbReference>
<comment type="caution">
    <text evidence="1">The sequence shown here is derived from an EMBL/GenBank/DDBJ whole genome shotgun (WGS) entry which is preliminary data.</text>
</comment>
<gene>
    <name evidence="1" type="ORF">MVEN_02127600</name>
</gene>